<dbReference type="InterPro" id="IPR050346">
    <property type="entry name" value="FMO-like"/>
</dbReference>
<evidence type="ECO:0000256" key="2">
    <source>
        <dbReference type="ARBA" id="ARBA00009183"/>
    </source>
</evidence>
<dbReference type="PRINTS" id="PR00370">
    <property type="entry name" value="FMOXYGENASE"/>
</dbReference>
<dbReference type="GO" id="GO:0050661">
    <property type="term" value="F:NADP binding"/>
    <property type="evidence" value="ECO:0007669"/>
    <property type="project" value="InterPro"/>
</dbReference>
<dbReference type="GO" id="GO:0004499">
    <property type="term" value="F:N,N-dimethylaniline monooxygenase activity"/>
    <property type="evidence" value="ECO:0007669"/>
    <property type="project" value="InterPro"/>
</dbReference>
<organism evidence="9 10">
    <name type="scientific">Polypedilum vanderplanki</name>
    <name type="common">Sleeping chironomid midge</name>
    <dbReference type="NCBI Taxonomy" id="319348"/>
    <lineage>
        <taxon>Eukaryota</taxon>
        <taxon>Metazoa</taxon>
        <taxon>Ecdysozoa</taxon>
        <taxon>Arthropoda</taxon>
        <taxon>Hexapoda</taxon>
        <taxon>Insecta</taxon>
        <taxon>Pterygota</taxon>
        <taxon>Neoptera</taxon>
        <taxon>Endopterygota</taxon>
        <taxon>Diptera</taxon>
        <taxon>Nematocera</taxon>
        <taxon>Chironomoidea</taxon>
        <taxon>Chironomidae</taxon>
        <taxon>Chironominae</taxon>
        <taxon>Polypedilum</taxon>
        <taxon>Polypedilum</taxon>
    </lineage>
</organism>
<comment type="cofactor">
    <cofactor evidence="1 8">
        <name>FAD</name>
        <dbReference type="ChEBI" id="CHEBI:57692"/>
    </cofactor>
</comment>
<dbReference type="InterPro" id="IPR020946">
    <property type="entry name" value="Flavin_mOase-like"/>
</dbReference>
<dbReference type="Proteomes" id="UP001107558">
    <property type="component" value="Chromosome 1"/>
</dbReference>
<dbReference type="AlphaFoldDB" id="A0A9J6CDJ7"/>
<dbReference type="PANTHER" id="PTHR23023">
    <property type="entry name" value="DIMETHYLANILINE MONOOXYGENASE"/>
    <property type="match status" value="1"/>
</dbReference>
<evidence type="ECO:0000313" key="10">
    <source>
        <dbReference type="Proteomes" id="UP001107558"/>
    </source>
</evidence>
<evidence type="ECO:0000256" key="6">
    <source>
        <dbReference type="ARBA" id="ARBA00023002"/>
    </source>
</evidence>
<keyword evidence="3 8" id="KW-0285">Flavoprotein</keyword>
<evidence type="ECO:0000256" key="7">
    <source>
        <dbReference type="ARBA" id="ARBA00023033"/>
    </source>
</evidence>
<keyword evidence="7 8" id="KW-0503">Monooxygenase</keyword>
<dbReference type="InterPro" id="IPR000960">
    <property type="entry name" value="Flavin_mOase"/>
</dbReference>
<sequence length="382" mass="43827">MKLCIIGAGASGLCAIKNAINYGFEDITAYEQANEIGGTWVYTDEIGKDKIGLEIHSSMYQGLQTNLPKKIMHYPDFPFPEQEKSYITAEEVLRYYQSYADTFNLRKFIKFEHHVVRVRPLSKNNAWEVIVKDLKSGEYNLVEYDAVLVCNGHYNSPLIPFYEGQDLFEGKQMHSHDYRNAQPFKNEPVLIIGAGPSGRDAVTDIQYVASNVTWSHHMEKLSLTKFRDNVICKPDVSKITKDGAIFVDGSYQQFSVIIYCTGYRYTFPFLSVDCGLTAVNNCVEPLYKHCINIKYPTMAIIGLPNFICPNQMFDLQVKFCLEFISGKRKLPNKEEMIEDLENVKRIQLVDRELPRKKFHHLGVGYHESYYESLAKIANIRAD</sequence>
<dbReference type="SUPFAM" id="SSF51905">
    <property type="entry name" value="FAD/NAD(P)-binding domain"/>
    <property type="match status" value="2"/>
</dbReference>
<reference evidence="9" key="1">
    <citation type="submission" date="2021-03" db="EMBL/GenBank/DDBJ databases">
        <title>Chromosome level genome of the anhydrobiotic midge Polypedilum vanderplanki.</title>
        <authorList>
            <person name="Yoshida Y."/>
            <person name="Kikawada T."/>
            <person name="Gusev O."/>
        </authorList>
    </citation>
    <scope>NUCLEOTIDE SEQUENCE</scope>
    <source>
        <strain evidence="9">NIAS01</strain>
        <tissue evidence="9">Whole body or cell culture</tissue>
    </source>
</reference>
<keyword evidence="6 8" id="KW-0560">Oxidoreductase</keyword>
<evidence type="ECO:0000256" key="5">
    <source>
        <dbReference type="ARBA" id="ARBA00022857"/>
    </source>
</evidence>
<gene>
    <name evidence="9" type="ORF">PVAND_009776</name>
</gene>
<dbReference type="GO" id="GO:0050660">
    <property type="term" value="F:flavin adenine dinucleotide binding"/>
    <property type="evidence" value="ECO:0007669"/>
    <property type="project" value="InterPro"/>
</dbReference>
<keyword evidence="4 8" id="KW-0274">FAD</keyword>
<comment type="similarity">
    <text evidence="2 8">Belongs to the FMO family.</text>
</comment>
<evidence type="ECO:0000256" key="8">
    <source>
        <dbReference type="RuleBase" id="RU361177"/>
    </source>
</evidence>
<evidence type="ECO:0000256" key="1">
    <source>
        <dbReference type="ARBA" id="ARBA00001974"/>
    </source>
</evidence>
<dbReference type="FunFam" id="3.50.50.60:FF:000138">
    <property type="entry name" value="Flavin-containing monooxygenase"/>
    <property type="match status" value="1"/>
</dbReference>
<dbReference type="PIRSF" id="PIRSF000332">
    <property type="entry name" value="FMO"/>
    <property type="match status" value="1"/>
</dbReference>
<dbReference type="EMBL" id="JADBJN010000001">
    <property type="protein sequence ID" value="KAG5680257.1"/>
    <property type="molecule type" value="Genomic_DNA"/>
</dbReference>
<evidence type="ECO:0000313" key="9">
    <source>
        <dbReference type="EMBL" id="KAG5680257.1"/>
    </source>
</evidence>
<protein>
    <recommendedName>
        <fullName evidence="8">Flavin-containing monooxygenase</fullName>
        <ecNumber evidence="8">1.-.-.-</ecNumber>
    </recommendedName>
</protein>
<dbReference type="EC" id="1.-.-.-" evidence="8"/>
<dbReference type="Pfam" id="PF00743">
    <property type="entry name" value="FMO-like"/>
    <property type="match status" value="2"/>
</dbReference>
<dbReference type="OrthoDB" id="66881at2759"/>
<keyword evidence="10" id="KW-1185">Reference proteome</keyword>
<dbReference type="Gene3D" id="3.50.50.60">
    <property type="entry name" value="FAD/NAD(P)-binding domain"/>
    <property type="match status" value="2"/>
</dbReference>
<accession>A0A9J6CDJ7</accession>
<evidence type="ECO:0000256" key="4">
    <source>
        <dbReference type="ARBA" id="ARBA00022827"/>
    </source>
</evidence>
<comment type="caution">
    <text evidence="9">The sequence shown here is derived from an EMBL/GenBank/DDBJ whole genome shotgun (WGS) entry which is preliminary data.</text>
</comment>
<dbReference type="InterPro" id="IPR036188">
    <property type="entry name" value="FAD/NAD-bd_sf"/>
</dbReference>
<keyword evidence="5" id="KW-0521">NADP</keyword>
<name>A0A9J6CDJ7_POLVA</name>
<proteinExistence type="inferred from homology"/>
<evidence type="ECO:0000256" key="3">
    <source>
        <dbReference type="ARBA" id="ARBA00022630"/>
    </source>
</evidence>